<evidence type="ECO:0000256" key="4">
    <source>
        <dbReference type="ARBA" id="ARBA00022840"/>
    </source>
</evidence>
<dbReference type="Pfam" id="PF00041">
    <property type="entry name" value="fn3"/>
    <property type="match status" value="26"/>
</dbReference>
<feature type="domain" description="Fibronectin type-III" evidence="10">
    <location>
        <begin position="3211"/>
        <end position="3306"/>
    </location>
</feature>
<dbReference type="SUPFAM" id="SSF49265">
    <property type="entry name" value="Fibronectin type III"/>
    <property type="match status" value="15"/>
</dbReference>
<feature type="region of interest" description="Disordered" evidence="7">
    <location>
        <begin position="2312"/>
        <end position="2339"/>
    </location>
</feature>
<name>A0ABM1BP12_LIMPO</name>
<feature type="region of interest" description="Disordered" evidence="7">
    <location>
        <begin position="1319"/>
        <end position="1338"/>
    </location>
</feature>
<dbReference type="SMART" id="SM00409">
    <property type="entry name" value="IG"/>
    <property type="match status" value="19"/>
</dbReference>
<dbReference type="Gene3D" id="3.30.200.20">
    <property type="entry name" value="Phosphorylase Kinase, domain 1"/>
    <property type="match status" value="1"/>
</dbReference>
<feature type="domain" description="Protein kinase" evidence="8">
    <location>
        <begin position="4044"/>
        <end position="4328"/>
    </location>
</feature>
<feature type="domain" description="Ig-like" evidence="9">
    <location>
        <begin position="3312"/>
        <end position="3401"/>
    </location>
</feature>
<feature type="domain" description="Fibronectin type-III" evidence="10">
    <location>
        <begin position="2416"/>
        <end position="2511"/>
    </location>
</feature>
<evidence type="ECO:0000256" key="6">
    <source>
        <dbReference type="PROSITE-ProRule" id="PRU10141"/>
    </source>
</evidence>
<feature type="domain" description="Fibronectin type-III" evidence="10">
    <location>
        <begin position="1823"/>
        <end position="1918"/>
    </location>
</feature>
<feature type="domain" description="Fibronectin type-III" evidence="10">
    <location>
        <begin position="491"/>
        <end position="586"/>
    </location>
</feature>
<feature type="domain" description="Fibronectin type-III" evidence="10">
    <location>
        <begin position="3110"/>
        <end position="3205"/>
    </location>
</feature>
<feature type="domain" description="Fibronectin type-III" evidence="10">
    <location>
        <begin position="1081"/>
        <end position="1175"/>
    </location>
</feature>
<dbReference type="InterPro" id="IPR008271">
    <property type="entry name" value="Ser/Thr_kinase_AS"/>
</dbReference>
<dbReference type="CDD" id="cd05748">
    <property type="entry name" value="Ig_Titin_like"/>
    <property type="match status" value="1"/>
</dbReference>
<feature type="domain" description="Fibronectin type-III" evidence="10">
    <location>
        <begin position="2517"/>
        <end position="2611"/>
    </location>
</feature>
<evidence type="ECO:0000256" key="5">
    <source>
        <dbReference type="ARBA" id="ARBA00023319"/>
    </source>
</evidence>
<feature type="domain" description="Fibronectin type-III" evidence="10">
    <location>
        <begin position="1528"/>
        <end position="1623"/>
    </location>
</feature>
<feature type="domain" description="Fibronectin type-III" evidence="10">
    <location>
        <begin position="1429"/>
        <end position="1522"/>
    </location>
</feature>
<feature type="domain" description="Ig-like" evidence="9">
    <location>
        <begin position="2616"/>
        <end position="2706"/>
    </location>
</feature>
<dbReference type="CDD" id="cd00096">
    <property type="entry name" value="Ig"/>
    <property type="match status" value="1"/>
</dbReference>
<protein>
    <submittedName>
        <fullName evidence="12">Twitchin-like</fullName>
    </submittedName>
</protein>
<keyword evidence="5" id="KW-0393">Immunoglobulin domain</keyword>
<feature type="domain" description="Ig-like" evidence="9">
    <location>
        <begin position="4782"/>
        <end position="4870"/>
    </location>
</feature>
<feature type="domain" description="Ig-like" evidence="9">
    <location>
        <begin position="3703"/>
        <end position="3791"/>
    </location>
</feature>
<dbReference type="GeneID" id="106469892"/>
<feature type="domain" description="Fibronectin type-III" evidence="10">
    <location>
        <begin position="687"/>
        <end position="780"/>
    </location>
</feature>
<feature type="domain" description="Fibronectin type-III" evidence="10">
    <location>
        <begin position="2813"/>
        <end position="2910"/>
    </location>
</feature>
<feature type="domain" description="Ig-like" evidence="9">
    <location>
        <begin position="2"/>
        <end position="91"/>
    </location>
</feature>
<feature type="domain" description="Ig-like" evidence="9">
    <location>
        <begin position="4881"/>
        <end position="4969"/>
    </location>
</feature>
<dbReference type="PROSITE" id="PS50853">
    <property type="entry name" value="FN3"/>
    <property type="match status" value="26"/>
</dbReference>
<feature type="region of interest" description="Disordered" evidence="7">
    <location>
        <begin position="4527"/>
        <end position="4550"/>
    </location>
</feature>
<accession>A0ABM1BP12</accession>
<feature type="domain" description="Ig-like" evidence="9">
    <location>
        <begin position="1179"/>
        <end position="1268"/>
    </location>
</feature>
<feature type="domain" description="Fibronectin type-III" evidence="10">
    <location>
        <begin position="392"/>
        <end position="485"/>
    </location>
</feature>
<feature type="domain" description="Ig-like" evidence="9">
    <location>
        <begin position="885"/>
        <end position="974"/>
    </location>
</feature>
<feature type="domain" description="Fibronectin type-III" evidence="10">
    <location>
        <begin position="3602"/>
        <end position="3697"/>
    </location>
</feature>
<dbReference type="SMART" id="SM00408">
    <property type="entry name" value="IGc2"/>
    <property type="match status" value="16"/>
</dbReference>
<dbReference type="InterPro" id="IPR003599">
    <property type="entry name" value="Ig_sub"/>
</dbReference>
<feature type="domain" description="Fibronectin type-III" evidence="10">
    <location>
        <begin position="3009"/>
        <end position="3104"/>
    </location>
</feature>
<reference evidence="12" key="1">
    <citation type="submission" date="2025-08" db="UniProtKB">
        <authorList>
            <consortium name="RefSeq"/>
        </authorList>
    </citation>
    <scope>IDENTIFICATION</scope>
    <source>
        <tissue evidence="12">Muscle</tissue>
    </source>
</reference>
<feature type="domain" description="Fibronectin type-III" evidence="10">
    <location>
        <begin position="198"/>
        <end position="293"/>
    </location>
</feature>
<evidence type="ECO:0000313" key="11">
    <source>
        <dbReference type="Proteomes" id="UP000694941"/>
    </source>
</evidence>
<dbReference type="InterPro" id="IPR003961">
    <property type="entry name" value="FN3_dom"/>
</dbReference>
<evidence type="ECO:0000313" key="12">
    <source>
        <dbReference type="RefSeq" id="XP_013785867.1"/>
    </source>
</evidence>
<evidence type="ECO:0000256" key="3">
    <source>
        <dbReference type="ARBA" id="ARBA00022741"/>
    </source>
</evidence>
<feature type="domain" description="Fibronectin type-III" evidence="10">
    <location>
        <begin position="981"/>
        <end position="1075"/>
    </location>
</feature>
<dbReference type="InterPro" id="IPR000719">
    <property type="entry name" value="Prot_kinase_dom"/>
</dbReference>
<dbReference type="PROSITE" id="PS00107">
    <property type="entry name" value="PROTEIN_KINASE_ATP"/>
    <property type="match status" value="1"/>
</dbReference>
<keyword evidence="2" id="KW-0677">Repeat</keyword>
<dbReference type="InterPro" id="IPR036179">
    <property type="entry name" value="Ig-like_dom_sf"/>
</dbReference>
<feature type="region of interest" description="Disordered" evidence="7">
    <location>
        <begin position="4642"/>
        <end position="4662"/>
    </location>
</feature>
<dbReference type="RefSeq" id="XP_013785867.1">
    <property type="nucleotide sequence ID" value="XM_013930413.1"/>
</dbReference>
<feature type="domain" description="Fibronectin type-III" evidence="10">
    <location>
        <begin position="1275"/>
        <end position="1371"/>
    </location>
</feature>
<feature type="region of interest" description="Disordered" evidence="7">
    <location>
        <begin position="2456"/>
        <end position="2477"/>
    </location>
</feature>
<dbReference type="Pfam" id="PF00069">
    <property type="entry name" value="Pkinase"/>
    <property type="match status" value="1"/>
</dbReference>
<feature type="region of interest" description="Disordered" evidence="7">
    <location>
        <begin position="1803"/>
        <end position="1831"/>
    </location>
</feature>
<feature type="domain" description="Fibronectin type-III" evidence="10">
    <location>
        <begin position="3894"/>
        <end position="3987"/>
    </location>
</feature>
<evidence type="ECO:0000259" key="10">
    <source>
        <dbReference type="PROSITE" id="PS50853"/>
    </source>
</evidence>
<feature type="domain" description="Ig-like" evidence="9">
    <location>
        <begin position="1922"/>
        <end position="2008"/>
    </location>
</feature>
<evidence type="ECO:0000256" key="1">
    <source>
        <dbReference type="ARBA" id="ARBA00006692"/>
    </source>
</evidence>
<feature type="domain" description="Fibronectin type-III" evidence="10">
    <location>
        <begin position="1723"/>
        <end position="1817"/>
    </location>
</feature>
<feature type="non-terminal residue" evidence="12">
    <location>
        <position position="1"/>
    </location>
</feature>
<feature type="domain" description="Ig-like" evidence="9">
    <location>
        <begin position="4336"/>
        <end position="4513"/>
    </location>
</feature>
<dbReference type="SMART" id="SM00060">
    <property type="entry name" value="FN3"/>
    <property type="match status" value="26"/>
</dbReference>
<feature type="compositionally biased region" description="Polar residues" evidence="7">
    <location>
        <begin position="2324"/>
        <end position="2335"/>
    </location>
</feature>
<dbReference type="InterPro" id="IPR011009">
    <property type="entry name" value="Kinase-like_dom_sf"/>
</dbReference>
<feature type="region of interest" description="Disordered" evidence="7">
    <location>
        <begin position="4577"/>
        <end position="4614"/>
    </location>
</feature>
<dbReference type="InterPro" id="IPR013783">
    <property type="entry name" value="Ig-like_fold"/>
</dbReference>
<feature type="domain" description="Ig-like" evidence="9">
    <location>
        <begin position="3796"/>
        <end position="3889"/>
    </location>
</feature>
<feature type="domain" description="Ig-like" evidence="9">
    <location>
        <begin position="1627"/>
        <end position="1716"/>
    </location>
</feature>
<feature type="domain" description="Ig-like" evidence="9">
    <location>
        <begin position="2220"/>
        <end position="2307"/>
    </location>
</feature>
<dbReference type="Gene3D" id="1.10.510.10">
    <property type="entry name" value="Transferase(Phosphotransferase) domain 1"/>
    <property type="match status" value="1"/>
</dbReference>
<dbReference type="PROSITE" id="PS00108">
    <property type="entry name" value="PROTEIN_KINASE_ST"/>
    <property type="match status" value="1"/>
</dbReference>
<dbReference type="SUPFAM" id="SSF48726">
    <property type="entry name" value="Immunoglobulin"/>
    <property type="match status" value="19"/>
</dbReference>
<evidence type="ECO:0000259" key="8">
    <source>
        <dbReference type="PROSITE" id="PS50011"/>
    </source>
</evidence>
<dbReference type="InterPro" id="IPR017441">
    <property type="entry name" value="Protein_kinase_ATP_BS"/>
</dbReference>
<comment type="similarity">
    <text evidence="1">Belongs to the protein kinase superfamily. CAMK Ser/Thr protein kinase family.</text>
</comment>
<feature type="domain" description="Fibronectin type-III" evidence="10">
    <location>
        <begin position="2121"/>
        <end position="2216"/>
    </location>
</feature>
<dbReference type="InterPro" id="IPR003598">
    <property type="entry name" value="Ig_sub2"/>
</dbReference>
<proteinExistence type="inferred from homology"/>
<dbReference type="PRINTS" id="PR00014">
    <property type="entry name" value="FNTYPEIII"/>
</dbReference>
<feature type="binding site" evidence="6">
    <location>
        <position position="4073"/>
    </location>
    <ligand>
        <name>ATP</name>
        <dbReference type="ChEBI" id="CHEBI:30616"/>
    </ligand>
</feature>
<dbReference type="InterPro" id="IPR036116">
    <property type="entry name" value="FN3_sf"/>
</dbReference>
<evidence type="ECO:0000256" key="2">
    <source>
        <dbReference type="ARBA" id="ARBA00022737"/>
    </source>
</evidence>
<feature type="domain" description="Fibronectin type-III" evidence="10">
    <location>
        <begin position="786"/>
        <end position="881"/>
    </location>
</feature>
<feature type="domain" description="Fibronectin type-III" evidence="10">
    <location>
        <begin position="3501"/>
        <end position="3596"/>
    </location>
</feature>
<feature type="domain" description="Fibronectin type-III" evidence="10">
    <location>
        <begin position="2017"/>
        <end position="2115"/>
    </location>
</feature>
<feature type="compositionally biased region" description="Low complexity" evidence="7">
    <location>
        <begin position="2115"/>
        <end position="2127"/>
    </location>
</feature>
<feature type="domain" description="Ig-like" evidence="9">
    <location>
        <begin position="4675"/>
        <end position="4763"/>
    </location>
</feature>
<evidence type="ECO:0000256" key="7">
    <source>
        <dbReference type="SAM" id="MobiDB-lite"/>
    </source>
</evidence>
<feature type="domain" description="Fibronectin type-III" evidence="10">
    <location>
        <begin position="99"/>
        <end position="192"/>
    </location>
</feature>
<gene>
    <name evidence="12" type="primary">LOC106469892</name>
</gene>
<feature type="domain" description="Ig-like" evidence="9">
    <location>
        <begin position="2912"/>
        <end position="3002"/>
    </location>
</feature>
<keyword evidence="4 6" id="KW-0067">ATP-binding</keyword>
<sequence length="4976" mass="552708">APYIDRTNLKNIVIRSGQTVRFDVDVKGEPPPTIAWLHSEQPIQPSDHLKIETEDYHTLFVLSKAKRKDTGKYTITANNDSGKDEVTVEVTVLSKPSKPKGPLEVSDVHAEGCKLKWEKPEDDGGEPIQQYAIEKMDTETGRWVPVMTTKEPEAEITGLVPGKEYKFRVKAVNPEGESEPLETEKATLAKNPFDEPGKPGKPSAKNWDKHFVDLTWEPPKNDGGAPITSYIIEKKDKYSTKWQKVSEIIGEKCEARAPDLIENMEYQFRVRAVNKAGPGNPSDPSDFVTAKPRFLAPKIEKMRDVKIHAGQTVKFNVKVIGEPLPKKTWCFGETILKSDGNITIDTDSEKAFLTISNAQRKDSGCYSLKAENSSGKDEATAEVTVIDKPSTPEGPLEISDVHAEGCKLKWKPPKDDGGEPLDHYVVEKMDTESGRWLPVGRTSKPEMEVSNLTPGQEYKFRVRAVNPEGESEPLMAAKSIIAKDPYDPPGQPGTPEVKDWDKDHVDLKWTPPVKDGGAPIKGYVIERKEKFDTRWIKAATIDGNVCEGRVPDLITGDTYQFRVRAVNAAGPGEPSEATKPVVAKPRKLPPRIERRSLRPITVKAGQPFDFDVKIIGEPPPTVTWKLKDKPVTEGPNMTITNVPYNSKLVCDKSLRKDSGIYHIIAVNQYGQDEAEVEVTVLAKPSKPEGPLEVSDIHKNGCKLKWNKPKDDGGEPIDHYLIEKLDPETGSWVPVGKSHVPEMEVTGLTPGKPHQFRVKAVNKEGVSEPLETISPIVPKDPYNPPGEPGCPEATDWNKDHVDLKWKPPDKDGGAPISRYIIEKKKKGSPTWEKAAEVPGDQCKGTAPFLEEGKEYEFRVIAVNKAGPGEPSKASKPVIAKPRLLAPSIDRKNLKDMTIKAGLPIKFDVSVSGEPPPTVSWNLNGDILKPDNHREIENVDYNSKLTVRRTTRADCGEYTILAVNSSGKDSAVVKVTIVDKPTPPEGPLEVSDVHKEGCKLKWKRPKDDGGVPLEGYEVEKMDSDSGVWVPVGKTKEPGMDVTGLTPGKDYKFRVRALNKEGESEPLETEKAITAKNPYDEPSQPGKPEVTDWDKDHVDIKWTPPENDGGSPITGYVVEKKDKFGDWEKALEVPATQTNATVPDLMQGQPYEFRVRAVNKAGPGVPSEASAPVVTKPRRLPPKIDRTSLYKVRIKAGQSFNFDVNVVGEPAPEVTWKLRNRNVTSSDRIKVINEPNNTKLSVRQARREDCGTYTITAVNEHGKDEAQVEVVVLDKPSPPGGPLKVDDVHAEGCTLKWNPPADDGGTPVDHYTVEKMDPETGKWLPVGETLGPENSMKVKGLQPGKKYKFRVRAANRQGESEPLETDKAIEAKNPFDEPGKPGTPEIEDYDKDFVKLKWKPPTEDGGSPLTGYVVEKKDKYNCSFSLLDVPGAPQNMNISNITKDSCRLTWKPPKDDGGCDISHYIVEKKDVETGRWMPVGETIDTNIRADKLIENHDYTFRVKAVNREGESPWLIGREPITAKNPYDQPDKPTAPEVVDWDKDHVDLEWRPPRRDGGAPITAYVVEKKSKLSPVWEEALRVPGEATKATVPDLKEGEEYEFRIVAVNKAGPSEPSDPSQSVVAKPRYLAPSLDKAALHDMKIRVGRPISYTIPVRGEPTPSVTWHINDKSVLGNPRIEQTFTVGQTMLDIRSSIRSDSGRYTLILENSSGKTSASATVTVMDRPSPPEGPLNISDVTRNSAQLSWKVPKDDGGSPIKHYVVEKMDVSRGTWVEVGTPTQLTYKVPKLVHKKTYEFRVRAVNEISDSDPLAGDKPITAKDPCEQPGAPGKPKVTDWDKDHVDLEWAPPKDDGGSPITGYIIQKKERGTPLWTKAAEVPSSATKATVPDLIEGNDYEFRVIAKNKGGDGEPSEPSDLVTAKPRFLAPKILTPMTEVKVKVGRTLHSEIKFIGQPAPEVLWMQNGKKLTSDDRITISAFDDYTVVNVVDAKRSDSGPYVLTVTNDSGKDSGTLTVIILDKPLAPEGPLNVDEVDKDHVVLSWKPPKDVGGSDLTGYIVEKRDKTRDGTWVPAVLHVPPNSTKCTVPKLMEGTAYEFRVMAENPQGVSEPLTTTKPITAKSPYGVPGTPGQPQPVDHDRDFIKIKWTPPRSDGGSPIQGYDIERRDTKANRWVRITKTPVRGTEYNDDTVTDGHQYEYRVIAKNAAGPSEPSQASKPIAAKPMKEKPKLHLDSGRNIRVRAGEPLNVSIPMTGAPEPAVKWTINDKPIPVTNRIITESGDENVSLSIPVSQRGDSGKYTITAKNPYGEDSADINVLVYDKPSSPRGPLEYPSTTNSSVTLQWKSPEDDGGSAITGYQIEKCEFGSDRWLPVPGYCPTTTYTVRNLEEGKQYKFRVSAENMYGVSEPLEGKPVTVKNPFDTPDAPSQPKVTDFGPSFADITWKPPTNDGGRPVTGYIVEKREKGSPEWTPVNTHPTPSTDFTVPNLTEGQTYEFRIVPVNEGGRGKPSRPSQPVTAQERKYVADAPDMPRVDKVTKNSVTLAWKKPANDGGSKIKGYLVEKKPKGAKDWDIVNTIPHPDTTYTVPNLTEGQEYEFRVIAVNDVGDSPPSHPCPMVLVEDQPDKPRIDAGNVRDIVIKAGQEFNINVPFSGFPKPTATWSKNDFEVNEKDPRIFNKVGDDYAVLALSDAKRSDSGQYKLFLKNKSGFDTAYCKVTVLDHPGPPENLRGEDIEGESLTLKWLPPKDNGGSEITNYMVEKKEVGATAWTRVSSYVTTTACRVRNLMVGHKYDFRVMAENQYGTSDPAVTSEPIMAKLPFNPPSAPGIPRFVESSEDSITLSWTKPRNDGGSPVTGYILEKRKAGDENWTRASMAVIPDLTYRVSGLKENCDYEFRVCAVNEAGPGPYSSASDSIKARAPPAAPMIDASFAMRDIVVPAGQEFNIRVPYSGNPTPHASWTINGKDLLPDNRVYSEVNVAFTVLTNKCAKREDSGKYTLKLANGVGSDSASCKVLVVDKPGPPQGPLQVTDITPETCSLSWRPPLDDGGSPILNYVVEKQDPTTKIWTKLSGFVRGCHYDVMGLEPNKKYNFRVSAENEYGTGQPLETEKAITAKFPFDVPNPPGAPTIVDWDAHSVSLVWERPSSDGGSKIQGYIVEYRDPLDGNWIKANNFLVKDTTFTVPDLLENHEYEFRVKAKNAAGLSKPSQPTATLKLRPKFTAPSPPENLKVTRVGRSYVDLKWDKPQSDGGSKITGYIVEKREKGSSFWFKANDYSVIDCEYTVLNLTEGSECDFRVFAVNAAGKSEPVMTSGPVKIQEFSDGVKPEFVRKLLNKNTNLNKSVTLECEAIGKPHPVAQWFKNGREIHPGGRIKALEKEDGVYKLQITEVWDTDDGDYTCEVNNSLGSDRCTARLNVAAPPKIERCPNEVCFPEHDNGKVKIFFSGTGPFEVNLFKHGLEVNENEHMKMTIFDDYVIIFLREALKNDEGKYKLTVRNESGVADASFSMIVTGLPGPPEGPLEVSDITQHTASLSWRPPAHDGGSKITHYVVERKETSHSQWVIATSYSRDTNCTVQGLTEGGEYLFRVMAVNENGQGLPLEGTNPIIAKNPFDPPSAPGVPTVTEVGGDFVNLSWEKPESDGGARIQGYWIDKREHGTQTWQRVNQFLCITTQINISNLIEDRQYEFRVFAVNEAGISPPSVNSSSVKIKDPLTSSPPEFIVPLRQIVAVENKSAEFVCKVTGNPKPQVTWYKGMRELFEGGKYSMIREGDTHTLMISEVYGEDADEYTCRAVNRGGARTSRAELIIKTAPHINVPPRFRELACFEKGENIVLKIPFTGFPKPTIKWMHEGEVIESGAHYDIKVSERHAILMIRDVSKADNGPYRLVAENELGVDSAIIKIQISDKPDPPRFPVIENIYEDSVTLSWKPPLWDGSSNINNYLVEKREVPMSSWIRCGTSRFCNMTITGLNSSKDYEFRVYAENVFGRSDPSEPTQLITTKASGKQKAKKKNYMVDASGKKIRGKSEGRVKNYDQFVFDMYEKYIPQPVDIKTSSVYDFYDILEEIGVGAFGVVHRCRERKTGNIFAAKFIPVSQPAEKAVIKKEIDIMNQLHHPKLIKLHDAFEDDDEMVLIYEFMAGDELFEKVTADDYKMSEAEVINYMRQICEGVKHMHEKNILHLDIKPENIMCQTRTGTDIKLVDFGLATKLDPNEIVKISTGTAEFAAPEIVDREPIGFYTDMWAVGVLAYVLGFSYIKLAGVLNYFYFCRKRMTSHECLEHPWLKGDIKDAPTIPIPSRKYMALRDRIRAKYGDYWDACLLPFGHIANYSSLRKLQKDKYRIQDFYIDSRQAAPRFVIRPQSTFAYEGQAAKFYCRVIAAAPATVTWFRENEELRQSVKFMKRYEDNDFYFIINRCKIDDKGEYIIKAENHYGFREEPVFLNVQSIPKEIPKIKLDEPIRSSSRDSECKNIHGNMLLQIKWFKNGKELSKYDYSIGFADSVVSLELPSCTVDDAGKYTCRAVNSLGEDETTCFIIVEDRRGPSIAQSPVVVSPGATTPRIPTPTKAPFASSISDTYKRDYKHDYSQDFNFSTSRTSDYSDKYSSSVKKSSDYSYSSKTQDSSQSYSSLKSSSKSTTAQSLAAASSKLSADSEFLLSPKRAQKAYGKKEGTSPQRSRTATKELEIPEDKAMTPPSFKQGLQDLKIRDGEPLILKCVIVGDPEPKVEWLRQGKVLHSSEIIDLKYKNGVATLMIAEAFPEDEGEYICKASNPLDTISTKCKLTILPMEGAKTTDKKGESKPPRITEHLKSLMVKDGEPVTLQCAIRSSSKFDVVWLHNDKEIKPSKDFDYRQYGDTYQLVINEIFPEDGGIYTCEAFNDGGEAFSSCTLIVLVPKETLKGPGFAEFPQSATVIENQPVTFKLKTEKDALTVRWLKDGKLFEEESPRHQITQKGKTFILQIPAALATDIGQYTAVAVDSSGECSTTFSLNVLVEGDL</sequence>
<organism evidence="11 12">
    <name type="scientific">Limulus polyphemus</name>
    <name type="common">Atlantic horseshoe crab</name>
    <dbReference type="NCBI Taxonomy" id="6850"/>
    <lineage>
        <taxon>Eukaryota</taxon>
        <taxon>Metazoa</taxon>
        <taxon>Ecdysozoa</taxon>
        <taxon>Arthropoda</taxon>
        <taxon>Chelicerata</taxon>
        <taxon>Merostomata</taxon>
        <taxon>Xiphosura</taxon>
        <taxon>Limulidae</taxon>
        <taxon>Limulus</taxon>
    </lineage>
</organism>
<feature type="compositionally biased region" description="Polar residues" evidence="7">
    <location>
        <begin position="2462"/>
        <end position="2477"/>
    </location>
</feature>
<dbReference type="PROSITE" id="PS50011">
    <property type="entry name" value="PROTEIN_KINASE_DOM"/>
    <property type="match status" value="1"/>
</dbReference>
<dbReference type="Pfam" id="PF07679">
    <property type="entry name" value="I-set"/>
    <property type="match status" value="19"/>
</dbReference>
<feature type="domain" description="Fibronectin type-III" evidence="10">
    <location>
        <begin position="2317"/>
        <end position="2410"/>
    </location>
</feature>
<dbReference type="SUPFAM" id="SSF56112">
    <property type="entry name" value="Protein kinase-like (PK-like)"/>
    <property type="match status" value="1"/>
</dbReference>
<dbReference type="PANTHER" id="PTHR14340:SF9">
    <property type="entry name" value="FIBRONECTIN TYPE-III DOMAIN-CONTAINING PROTEIN"/>
    <property type="match status" value="1"/>
</dbReference>
<feature type="domain" description="Ig-like" evidence="9">
    <location>
        <begin position="297"/>
        <end position="384"/>
    </location>
</feature>
<feature type="domain" description="Fibronectin type-III" evidence="10">
    <location>
        <begin position="2713"/>
        <end position="2807"/>
    </location>
</feature>
<keyword evidence="11" id="KW-1185">Reference proteome</keyword>
<dbReference type="PANTHER" id="PTHR14340">
    <property type="entry name" value="MICROFIBRIL-ASSOCIATED GLYCOPROTEIN 3"/>
    <property type="match status" value="1"/>
</dbReference>
<dbReference type="InterPro" id="IPR007110">
    <property type="entry name" value="Ig-like_dom"/>
</dbReference>
<dbReference type="CDD" id="cd00063">
    <property type="entry name" value="FN3"/>
    <property type="match status" value="26"/>
</dbReference>
<evidence type="ECO:0000259" key="9">
    <source>
        <dbReference type="PROSITE" id="PS50835"/>
    </source>
</evidence>
<keyword evidence="3 6" id="KW-0547">Nucleotide-binding</keyword>
<dbReference type="Gene3D" id="2.60.40.10">
    <property type="entry name" value="Immunoglobulins"/>
    <property type="match status" value="46"/>
</dbReference>
<dbReference type="Proteomes" id="UP000694941">
    <property type="component" value="Unplaced"/>
</dbReference>
<dbReference type="PROSITE" id="PS50835">
    <property type="entry name" value="IG_LIKE"/>
    <property type="match status" value="16"/>
</dbReference>
<feature type="region of interest" description="Disordered" evidence="7">
    <location>
        <begin position="2099"/>
        <end position="2129"/>
    </location>
</feature>
<dbReference type="InterPro" id="IPR013098">
    <property type="entry name" value="Ig_I-set"/>
</dbReference>
<dbReference type="SMART" id="SM00220">
    <property type="entry name" value="S_TKc"/>
    <property type="match status" value="1"/>
</dbReference>